<dbReference type="InterPro" id="IPR036163">
    <property type="entry name" value="HMA_dom_sf"/>
</dbReference>
<sequence>MTESEGHLTYSVPDVSCGHCRAAITEQVTRVPGVERVDVDLDARRVDVHGRDLDDALVRAAIDEAGYDVA</sequence>
<name>A0A6J7D2D6_9ZZZZ</name>
<dbReference type="InterPro" id="IPR017969">
    <property type="entry name" value="Heavy-metal-associated_CS"/>
</dbReference>
<dbReference type="GO" id="GO:0046872">
    <property type="term" value="F:metal ion binding"/>
    <property type="evidence" value="ECO:0007669"/>
    <property type="project" value="UniProtKB-KW"/>
</dbReference>
<organism evidence="3">
    <name type="scientific">freshwater metagenome</name>
    <dbReference type="NCBI Taxonomy" id="449393"/>
    <lineage>
        <taxon>unclassified sequences</taxon>
        <taxon>metagenomes</taxon>
        <taxon>ecological metagenomes</taxon>
    </lineage>
</organism>
<evidence type="ECO:0000313" key="3">
    <source>
        <dbReference type="EMBL" id="CAB4865182.1"/>
    </source>
</evidence>
<accession>A0A6J7D2D6</accession>
<proteinExistence type="predicted"/>
<feature type="domain" description="HMA" evidence="2">
    <location>
        <begin position="6"/>
        <end position="70"/>
    </location>
</feature>
<dbReference type="PROSITE" id="PS50846">
    <property type="entry name" value="HMA_2"/>
    <property type="match status" value="1"/>
</dbReference>
<gene>
    <name evidence="3" type="ORF">UFOPK3423_00452</name>
</gene>
<dbReference type="Pfam" id="PF00403">
    <property type="entry name" value="HMA"/>
    <property type="match status" value="1"/>
</dbReference>
<protein>
    <submittedName>
        <fullName evidence="3">Unannotated protein</fullName>
    </submittedName>
</protein>
<evidence type="ECO:0000256" key="1">
    <source>
        <dbReference type="ARBA" id="ARBA00022723"/>
    </source>
</evidence>
<dbReference type="EMBL" id="CAFBLQ010000033">
    <property type="protein sequence ID" value="CAB4865182.1"/>
    <property type="molecule type" value="Genomic_DNA"/>
</dbReference>
<dbReference type="AlphaFoldDB" id="A0A6J7D2D6"/>
<reference evidence="3" key="1">
    <citation type="submission" date="2020-05" db="EMBL/GenBank/DDBJ databases">
        <authorList>
            <person name="Chiriac C."/>
            <person name="Salcher M."/>
            <person name="Ghai R."/>
            <person name="Kavagutti S V."/>
        </authorList>
    </citation>
    <scope>NUCLEOTIDE SEQUENCE</scope>
</reference>
<dbReference type="Gene3D" id="3.30.70.100">
    <property type="match status" value="1"/>
</dbReference>
<evidence type="ECO:0000259" key="2">
    <source>
        <dbReference type="PROSITE" id="PS50846"/>
    </source>
</evidence>
<keyword evidence="1" id="KW-0479">Metal-binding</keyword>
<dbReference type="CDD" id="cd00371">
    <property type="entry name" value="HMA"/>
    <property type="match status" value="1"/>
</dbReference>
<dbReference type="PROSITE" id="PS01047">
    <property type="entry name" value="HMA_1"/>
    <property type="match status" value="1"/>
</dbReference>
<dbReference type="InterPro" id="IPR006121">
    <property type="entry name" value="HMA_dom"/>
</dbReference>
<dbReference type="SUPFAM" id="SSF55008">
    <property type="entry name" value="HMA, heavy metal-associated domain"/>
    <property type="match status" value="1"/>
</dbReference>